<dbReference type="AlphaFoldDB" id="A0A1K1LGR4"/>
<dbReference type="KEGG" id="dpg:DESPIGER_2087"/>
<dbReference type="Proteomes" id="UP000186323">
    <property type="component" value="Chromosome I"/>
</dbReference>
<feature type="region of interest" description="Disordered" evidence="1">
    <location>
        <begin position="143"/>
        <end position="209"/>
    </location>
</feature>
<gene>
    <name evidence="3" type="ORF">DESPIGER_2087</name>
</gene>
<organism evidence="3 4">
    <name type="scientific">Desulfovibrio piger</name>
    <dbReference type="NCBI Taxonomy" id="901"/>
    <lineage>
        <taxon>Bacteria</taxon>
        <taxon>Pseudomonadati</taxon>
        <taxon>Thermodesulfobacteriota</taxon>
        <taxon>Desulfovibrionia</taxon>
        <taxon>Desulfovibrionales</taxon>
        <taxon>Desulfovibrionaceae</taxon>
        <taxon>Desulfovibrio</taxon>
    </lineage>
</organism>
<keyword evidence="2" id="KW-0732">Signal</keyword>
<evidence type="ECO:0000256" key="1">
    <source>
        <dbReference type="SAM" id="MobiDB-lite"/>
    </source>
</evidence>
<feature type="chain" id="PRO_5012091706" evidence="2">
    <location>
        <begin position="20"/>
        <end position="243"/>
    </location>
</feature>
<sequence>MRMLLALLLGLYLSWPARAADSGPVLLLPGLPAPAAEAAPGPRCADFLDEAGLRPEGLEYLFCRPATDPRTGRRTLTARYRVPGPQAAAVEAALRGRTGMAALERQAGIWQLPEGGEGRFVLRRSAGEARPVGTLPGMFLPAGELPEGLSGGGDAGGGAAVPSVAGGPDPAAAKGAADGAGTAAVDGPAAGPDAPLAEGSPAAGPSCTVSMGEVPQAGVWAPQRDDWGKVAWFAVTVRLPLSR</sequence>
<accession>A0A1K1LGR4</accession>
<dbReference type="EMBL" id="LT630450">
    <property type="protein sequence ID" value="SFV73911.1"/>
    <property type="molecule type" value="Genomic_DNA"/>
</dbReference>
<reference evidence="4" key="1">
    <citation type="submission" date="2016-10" db="EMBL/GenBank/DDBJ databases">
        <authorList>
            <person name="Wegmann U."/>
        </authorList>
    </citation>
    <scope>NUCLEOTIDE SEQUENCE [LARGE SCALE GENOMIC DNA]</scope>
</reference>
<dbReference type="InterPro" id="IPR032537">
    <property type="entry name" value="DUF4952"/>
</dbReference>
<dbReference type="Pfam" id="PF16310">
    <property type="entry name" value="DUF4952"/>
    <property type="match status" value="1"/>
</dbReference>
<feature type="compositionally biased region" description="Low complexity" evidence="1">
    <location>
        <begin position="160"/>
        <end position="199"/>
    </location>
</feature>
<evidence type="ECO:0000256" key="2">
    <source>
        <dbReference type="SAM" id="SignalP"/>
    </source>
</evidence>
<evidence type="ECO:0000313" key="4">
    <source>
        <dbReference type="Proteomes" id="UP000186323"/>
    </source>
</evidence>
<feature type="compositionally biased region" description="Gly residues" evidence="1">
    <location>
        <begin position="149"/>
        <end position="159"/>
    </location>
</feature>
<protein>
    <submittedName>
        <fullName evidence="3">Uncharacterized protein</fullName>
    </submittedName>
</protein>
<evidence type="ECO:0000313" key="3">
    <source>
        <dbReference type="EMBL" id="SFV73911.1"/>
    </source>
</evidence>
<proteinExistence type="predicted"/>
<feature type="signal peptide" evidence="2">
    <location>
        <begin position="1"/>
        <end position="19"/>
    </location>
</feature>
<name>A0A1K1LGR4_9BACT</name>
<keyword evidence="4" id="KW-1185">Reference proteome</keyword>
<dbReference type="RefSeq" id="WP_072336278.1">
    <property type="nucleotide sequence ID" value="NZ_LT630450.1"/>
</dbReference>